<evidence type="ECO:0000313" key="5">
    <source>
        <dbReference type="EMBL" id="MFC4359372.1"/>
    </source>
</evidence>
<dbReference type="PANTHER" id="PTHR34236:SF1">
    <property type="entry name" value="DIMETHYL SULFOXIDE REDUCTASE TRANSCRIPTIONAL ACTIVATOR"/>
    <property type="match status" value="1"/>
</dbReference>
<dbReference type="Proteomes" id="UP001595921">
    <property type="component" value="Unassembled WGS sequence"/>
</dbReference>
<keyword evidence="1" id="KW-0805">Transcription regulation</keyword>
<gene>
    <name evidence="5" type="ORF">ACFO0N_15625</name>
</gene>
<evidence type="ECO:0000256" key="2">
    <source>
        <dbReference type="ARBA" id="ARBA00023163"/>
    </source>
</evidence>
<dbReference type="Pfam" id="PF04967">
    <property type="entry name" value="HTH_10"/>
    <property type="match status" value="1"/>
</dbReference>
<name>A0ABD5PEP3_9EURY</name>
<organism evidence="5 6">
    <name type="scientific">Halobium salinum</name>
    <dbReference type="NCBI Taxonomy" id="1364940"/>
    <lineage>
        <taxon>Archaea</taxon>
        <taxon>Methanobacteriati</taxon>
        <taxon>Methanobacteriota</taxon>
        <taxon>Stenosarchaea group</taxon>
        <taxon>Halobacteria</taxon>
        <taxon>Halobacteriales</taxon>
        <taxon>Haloferacaceae</taxon>
        <taxon>Halobium</taxon>
    </lineage>
</organism>
<dbReference type="PANTHER" id="PTHR34236">
    <property type="entry name" value="DIMETHYL SULFOXIDE REDUCTASE TRANSCRIPTIONAL ACTIVATOR"/>
    <property type="match status" value="1"/>
</dbReference>
<evidence type="ECO:0000259" key="4">
    <source>
        <dbReference type="Pfam" id="PF24278"/>
    </source>
</evidence>
<evidence type="ECO:0000259" key="3">
    <source>
        <dbReference type="Pfam" id="PF04967"/>
    </source>
</evidence>
<evidence type="ECO:0000256" key="1">
    <source>
        <dbReference type="ARBA" id="ARBA00023015"/>
    </source>
</evidence>
<dbReference type="Pfam" id="PF24278">
    <property type="entry name" value="HVO_0513_N"/>
    <property type="match status" value="1"/>
</dbReference>
<sequence length="216" mass="23427">MKSLDVTLRLPPPMRLPVPESAEAAVEREEMVAWQGHADGTVSFLSVVAGDLAVVRAAVADLDPVQSVEFAPIDDDTFYLYAEMETTPADVALWETFEERRLVVVPPVVYLDTDVVRLTVLGDPDALRGVVADLPDEVGVEVDRLSDHRHPATSLAGRLTNRQFEAVRTARELGYYEVPREASLAAVADALDCSESAASTLLRKGERALVDAAFPG</sequence>
<dbReference type="AlphaFoldDB" id="A0ABD5PEP3"/>
<accession>A0ABD5PEP3</accession>
<keyword evidence="6" id="KW-1185">Reference proteome</keyword>
<protein>
    <submittedName>
        <fullName evidence="5">Helix-turn-helix domain-containing protein</fullName>
    </submittedName>
</protein>
<proteinExistence type="predicted"/>
<feature type="domain" description="HVO-0513-like N-terminal" evidence="4">
    <location>
        <begin position="22"/>
        <end position="147"/>
    </location>
</feature>
<dbReference type="InterPro" id="IPR056493">
    <property type="entry name" value="HVO_0513_N"/>
</dbReference>
<keyword evidence="2" id="KW-0804">Transcription</keyword>
<feature type="domain" description="HTH bat-type" evidence="3">
    <location>
        <begin position="159"/>
        <end position="210"/>
    </location>
</feature>
<dbReference type="RefSeq" id="WP_267622717.1">
    <property type="nucleotide sequence ID" value="NZ_JAODIW010000006.1"/>
</dbReference>
<dbReference type="InterPro" id="IPR007050">
    <property type="entry name" value="HTH_bacterioopsin"/>
</dbReference>
<dbReference type="EMBL" id="JBHSDS010000008">
    <property type="protein sequence ID" value="MFC4359372.1"/>
    <property type="molecule type" value="Genomic_DNA"/>
</dbReference>
<reference evidence="5 6" key="1">
    <citation type="journal article" date="2019" name="Int. J. Syst. Evol. Microbiol.">
        <title>The Global Catalogue of Microorganisms (GCM) 10K type strain sequencing project: providing services to taxonomists for standard genome sequencing and annotation.</title>
        <authorList>
            <consortium name="The Broad Institute Genomics Platform"/>
            <consortium name="The Broad Institute Genome Sequencing Center for Infectious Disease"/>
            <person name="Wu L."/>
            <person name="Ma J."/>
        </authorList>
    </citation>
    <scope>NUCLEOTIDE SEQUENCE [LARGE SCALE GENOMIC DNA]</scope>
    <source>
        <strain evidence="5 6">CGMCC 1.12553</strain>
    </source>
</reference>
<comment type="caution">
    <text evidence="5">The sequence shown here is derived from an EMBL/GenBank/DDBJ whole genome shotgun (WGS) entry which is preliminary data.</text>
</comment>
<evidence type="ECO:0000313" key="6">
    <source>
        <dbReference type="Proteomes" id="UP001595921"/>
    </source>
</evidence>